<sequence>MKNDALTFVLKKDWMALPPDHTYKGENMIGEFHLTDIFIIEFMKLIHRIEIPDAWVHSSFTDISDINTRKVMYMKGSDILSQDIMNEIRKLVKSPSPDVKIYCSGNHLTKIELMQE</sequence>
<proteinExistence type="predicted"/>
<protein>
    <submittedName>
        <fullName evidence="1">Uncharacterized protein</fullName>
    </submittedName>
</protein>
<evidence type="ECO:0000313" key="1">
    <source>
        <dbReference type="EMBL" id="AOW71433.1"/>
    </source>
</evidence>
<name>A0A1D8RES4_ENTCL</name>
<reference evidence="1" key="1">
    <citation type="journal article" date="2017" name="Antimicrob. Agents Chemother.">
        <title>Enterobacter cloacae Complex Isolates Harboring blaNMC-A or blaIMI-Type Class A Carbapenemase Genes on Novel Chromosomal Integrative Elements and Plasmids.</title>
        <authorList>
            <person name="Boyd D.A."/>
            <person name="Mataseje L.F."/>
            <person name="Davidson R."/>
            <person name="Delport J.A."/>
            <person name="Fuller J."/>
            <person name="Hoang L."/>
            <person name="Lefebvre B."/>
            <person name="Levett P.N."/>
            <person name="Roscoe D.L."/>
            <person name="Willey B.M."/>
            <person name="Mulvey M.R."/>
        </authorList>
    </citation>
    <scope>NUCLEOTIDE SEQUENCE</scope>
    <source>
        <strain evidence="1">N15-1378</strain>
    </source>
</reference>
<accession>A0A1D8RES4</accession>
<dbReference type="AlphaFoldDB" id="A0A1D8RES4"/>
<dbReference type="EMBL" id="KU870983">
    <property type="protein sequence ID" value="AOW71433.1"/>
    <property type="molecule type" value="Genomic_DNA"/>
</dbReference>
<organism evidence="1">
    <name type="scientific">Enterobacter cloacae</name>
    <dbReference type="NCBI Taxonomy" id="550"/>
    <lineage>
        <taxon>Bacteria</taxon>
        <taxon>Pseudomonadati</taxon>
        <taxon>Pseudomonadota</taxon>
        <taxon>Gammaproteobacteria</taxon>
        <taxon>Enterobacterales</taxon>
        <taxon>Enterobacteriaceae</taxon>
        <taxon>Enterobacter</taxon>
        <taxon>Enterobacter cloacae complex</taxon>
    </lineage>
</organism>